<dbReference type="CDD" id="cd05397">
    <property type="entry name" value="NT_Pol-beta-like"/>
    <property type="match status" value="1"/>
</dbReference>
<dbReference type="OrthoDB" id="5291617at2"/>
<accession>A0A095ZPU3</accession>
<organism evidence="1 2">
    <name type="scientific">Hoylesella buccalis DNF00853</name>
    <dbReference type="NCBI Taxonomy" id="1401074"/>
    <lineage>
        <taxon>Bacteria</taxon>
        <taxon>Pseudomonadati</taxon>
        <taxon>Bacteroidota</taxon>
        <taxon>Bacteroidia</taxon>
        <taxon>Bacteroidales</taxon>
        <taxon>Prevotellaceae</taxon>
        <taxon>Hoylesella</taxon>
    </lineage>
</organism>
<proteinExistence type="predicted"/>
<dbReference type="Proteomes" id="UP000029556">
    <property type="component" value="Unassembled WGS sequence"/>
</dbReference>
<dbReference type="AlphaFoldDB" id="A0A095ZPU3"/>
<sequence length="369" mass="41133">MKLHIFNPDHDVALASNMDAFTAPHAARELRADLGYLPALWAADGDMVLVDDVAAALESARRLGGLVHDVLFISHADLCRVPIDFSTVKVEPWGWNRALCHYLVSSNATFRQTVPTAKQLDVMRKLSNRTFAATHLLPVLAASHERFVGTSTFFSGDAAQLADRLMADGERFVLKAPWSSSGRGLRYVDHDFSGHVEGWCRNLIKKQGGIMIEPQYNKVCDFGLEFMAMDNGRVAYLGLSLFSTVHGAYTGNVIASEAVKRDMMARYVPLELLDFIQEHVISLVGSHFKGKYVGPFGIDMMVVRMENREELCIHPCVELNLRRTMGHVALALTEPQSTAPKQLMHLEYTDKYRLKVSLAGDDLLIPYVL</sequence>
<dbReference type="SUPFAM" id="SSF56059">
    <property type="entry name" value="Glutathione synthetase ATP-binding domain-like"/>
    <property type="match status" value="1"/>
</dbReference>
<name>A0A095ZPU3_9BACT</name>
<evidence type="ECO:0000313" key="2">
    <source>
        <dbReference type="Proteomes" id="UP000029556"/>
    </source>
</evidence>
<gene>
    <name evidence="1" type="ORF">HMPREF2137_01640</name>
</gene>
<protein>
    <recommendedName>
        <fullName evidence="3">ATP-grasp domain-containing protein</fullName>
    </recommendedName>
</protein>
<reference evidence="1 2" key="1">
    <citation type="submission" date="2014-07" db="EMBL/GenBank/DDBJ databases">
        <authorList>
            <person name="McCorrison J."/>
            <person name="Sanka R."/>
            <person name="Torralba M."/>
            <person name="Gillis M."/>
            <person name="Haft D.H."/>
            <person name="Methe B."/>
            <person name="Sutton G."/>
            <person name="Nelson K.E."/>
        </authorList>
    </citation>
    <scope>NUCLEOTIDE SEQUENCE [LARGE SCALE GENOMIC DNA]</scope>
    <source>
        <strain evidence="1 2">DNF00853</strain>
    </source>
</reference>
<dbReference type="RefSeq" id="WP_036871680.1">
    <property type="nucleotide sequence ID" value="NZ_JRNN01000025.1"/>
</dbReference>
<evidence type="ECO:0000313" key="1">
    <source>
        <dbReference type="EMBL" id="KGF36723.1"/>
    </source>
</evidence>
<evidence type="ECO:0008006" key="3">
    <source>
        <dbReference type="Google" id="ProtNLM"/>
    </source>
</evidence>
<comment type="caution">
    <text evidence="1">The sequence shown here is derived from an EMBL/GenBank/DDBJ whole genome shotgun (WGS) entry which is preliminary data.</text>
</comment>
<dbReference type="EMBL" id="JRNN01000025">
    <property type="protein sequence ID" value="KGF36723.1"/>
    <property type="molecule type" value="Genomic_DNA"/>
</dbReference>